<gene>
    <name evidence="3" type="ORF">AVEN_197026_1</name>
</gene>
<name>A0A4Y2GFG1_ARAVE</name>
<dbReference type="AlphaFoldDB" id="A0A4Y2GFG1"/>
<feature type="region of interest" description="Disordered" evidence="1">
    <location>
        <begin position="1"/>
        <end position="51"/>
    </location>
</feature>
<evidence type="ECO:0000256" key="1">
    <source>
        <dbReference type="SAM" id="MobiDB-lite"/>
    </source>
</evidence>
<feature type="compositionally biased region" description="Basic and acidic residues" evidence="1">
    <location>
        <begin position="8"/>
        <end position="18"/>
    </location>
</feature>
<sequence>MAQRGQKKRAEETEEQRNKGLSHMAQRGLERKTEETEEQRNSRLSDMAQRIQGRRAEEIRRTKEWSIDDLPFLPDSVVFPLLIKCTLFTAAPWIKLQDWIFGTYIIFFEIYVRDTRDG</sequence>
<reference evidence="3 4" key="1">
    <citation type="journal article" date="2019" name="Sci. Rep.">
        <title>Orb-weaving spider Araneus ventricosus genome elucidates the spidroin gene catalogue.</title>
        <authorList>
            <person name="Kono N."/>
            <person name="Nakamura H."/>
            <person name="Ohtoshi R."/>
            <person name="Moran D.A.P."/>
            <person name="Shinohara A."/>
            <person name="Yoshida Y."/>
            <person name="Fujiwara M."/>
            <person name="Mori M."/>
            <person name="Tomita M."/>
            <person name="Arakawa K."/>
        </authorList>
    </citation>
    <scope>NUCLEOTIDE SEQUENCE [LARGE SCALE GENOMIC DNA]</scope>
</reference>
<proteinExistence type="predicted"/>
<dbReference type="Pfam" id="PF21107">
    <property type="entry name" value="STPRs"/>
    <property type="match status" value="1"/>
</dbReference>
<evidence type="ECO:0000313" key="4">
    <source>
        <dbReference type="Proteomes" id="UP000499080"/>
    </source>
</evidence>
<dbReference type="EMBL" id="BGPR01001338">
    <property type="protein sequence ID" value="GBM51465.1"/>
    <property type="molecule type" value="Genomic_DNA"/>
</dbReference>
<dbReference type="Proteomes" id="UP000499080">
    <property type="component" value="Unassembled WGS sequence"/>
</dbReference>
<dbReference type="InterPro" id="IPR048998">
    <property type="entry name" value="STPR"/>
</dbReference>
<evidence type="ECO:0000313" key="3">
    <source>
        <dbReference type="EMBL" id="GBM51465.1"/>
    </source>
</evidence>
<keyword evidence="4" id="KW-1185">Reference proteome</keyword>
<accession>A0A4Y2GFG1</accession>
<evidence type="ECO:0000259" key="2">
    <source>
        <dbReference type="Pfam" id="PF21107"/>
    </source>
</evidence>
<organism evidence="3 4">
    <name type="scientific">Araneus ventricosus</name>
    <name type="common">Orbweaver spider</name>
    <name type="synonym">Epeira ventricosa</name>
    <dbReference type="NCBI Taxonomy" id="182803"/>
    <lineage>
        <taxon>Eukaryota</taxon>
        <taxon>Metazoa</taxon>
        <taxon>Ecdysozoa</taxon>
        <taxon>Arthropoda</taxon>
        <taxon>Chelicerata</taxon>
        <taxon>Arachnida</taxon>
        <taxon>Araneae</taxon>
        <taxon>Araneomorphae</taxon>
        <taxon>Entelegynae</taxon>
        <taxon>Araneoidea</taxon>
        <taxon>Araneidae</taxon>
        <taxon>Araneus</taxon>
    </lineage>
</organism>
<comment type="caution">
    <text evidence="3">The sequence shown here is derived from an EMBL/GenBank/DDBJ whole genome shotgun (WGS) entry which is preliminary data.</text>
</comment>
<protein>
    <recommendedName>
        <fullName evidence="2">STPR domain-containing protein</fullName>
    </recommendedName>
</protein>
<feature type="domain" description="STPR" evidence="2">
    <location>
        <begin position="1"/>
        <end position="58"/>
    </location>
</feature>
<feature type="compositionally biased region" description="Basic and acidic residues" evidence="1">
    <location>
        <begin position="28"/>
        <end position="43"/>
    </location>
</feature>